<evidence type="ECO:0000313" key="3">
    <source>
        <dbReference type="EMBL" id="SPD74983.1"/>
    </source>
</evidence>
<reference evidence="3" key="1">
    <citation type="submission" date="2018-01" db="EMBL/GenBank/DDBJ databases">
        <authorList>
            <person name="Regsiter A."/>
            <person name="William W."/>
        </authorList>
    </citation>
    <scope>NUCLEOTIDE SEQUENCE</scope>
    <source>
        <strain evidence="3">TRIP AH-1</strain>
    </source>
</reference>
<feature type="transmembrane region" description="Helical" evidence="1">
    <location>
        <begin position="12"/>
        <end position="34"/>
    </location>
</feature>
<dbReference type="InterPro" id="IPR014263">
    <property type="entry name" value="Methanolan_biosynth_EpsI"/>
</dbReference>
<protein>
    <recommendedName>
        <fullName evidence="2">Methanolan biosynthesis EpsI domain-containing protein</fullName>
    </recommendedName>
</protein>
<accession>A0A445MZX5</accession>
<feature type="domain" description="Methanolan biosynthesis EpsI" evidence="2">
    <location>
        <begin position="21"/>
        <end position="218"/>
    </location>
</feature>
<dbReference type="EMBL" id="OJIN01000182">
    <property type="protein sequence ID" value="SPD74983.1"/>
    <property type="molecule type" value="Genomic_DNA"/>
</dbReference>
<gene>
    <name evidence="3" type="ORF">PITCH_A400018</name>
</gene>
<name>A0A445MZX5_9BACT</name>
<sequence length="225" mass="25678">MTQGIKPSSISFSRALLASAMMLITLLVVNYFVLFKEVNPIKPLAEFPTRIGSWSGKVDHFEQRIYDILGVDDAFLCDYRLPDGGQIQLYIGYYMSQRQGDMIHSPKHCMPGAGWDITKTSIEPLSVPGTNPARKHIIRLILEKDGKKQVALYWFQSRGRIISSEYWEKVYLVWDAIIKHRTDGSFVRLISPIIEDEAETTRDMTQFAKELFPILDQFLPGSEAS</sequence>
<evidence type="ECO:0000259" key="2">
    <source>
        <dbReference type="Pfam" id="PF11984"/>
    </source>
</evidence>
<proteinExistence type="predicted"/>
<organism evidence="3">
    <name type="scientific">uncultured Desulfobacterium sp</name>
    <dbReference type="NCBI Taxonomy" id="201089"/>
    <lineage>
        <taxon>Bacteria</taxon>
        <taxon>Pseudomonadati</taxon>
        <taxon>Thermodesulfobacteriota</taxon>
        <taxon>Desulfobacteria</taxon>
        <taxon>Desulfobacterales</taxon>
        <taxon>Desulfobacteriaceae</taxon>
        <taxon>Desulfobacterium</taxon>
        <taxon>environmental samples</taxon>
    </lineage>
</organism>
<dbReference type="AlphaFoldDB" id="A0A445MZX5"/>
<keyword evidence="1" id="KW-0812">Transmembrane</keyword>
<keyword evidence="1" id="KW-0472">Membrane</keyword>
<dbReference type="Pfam" id="PF11984">
    <property type="entry name" value="DUF3485"/>
    <property type="match status" value="1"/>
</dbReference>
<keyword evidence="1" id="KW-1133">Transmembrane helix</keyword>
<dbReference type="NCBIfam" id="TIGR02914">
    <property type="entry name" value="EpsI_fam"/>
    <property type="match status" value="1"/>
</dbReference>
<evidence type="ECO:0000256" key="1">
    <source>
        <dbReference type="SAM" id="Phobius"/>
    </source>
</evidence>